<gene>
    <name evidence="3" type="ORF">RAG0_04843</name>
</gene>
<evidence type="ECO:0000256" key="1">
    <source>
        <dbReference type="SAM" id="Coils"/>
    </source>
</evidence>
<evidence type="ECO:0000256" key="2">
    <source>
        <dbReference type="SAM" id="MobiDB-lite"/>
    </source>
</evidence>
<organism evidence="3 4">
    <name type="scientific">Rhynchosporium agropyri</name>
    <dbReference type="NCBI Taxonomy" id="914238"/>
    <lineage>
        <taxon>Eukaryota</taxon>
        <taxon>Fungi</taxon>
        <taxon>Dikarya</taxon>
        <taxon>Ascomycota</taxon>
        <taxon>Pezizomycotina</taxon>
        <taxon>Leotiomycetes</taxon>
        <taxon>Helotiales</taxon>
        <taxon>Ploettnerulaceae</taxon>
        <taxon>Rhynchosporium</taxon>
    </lineage>
</organism>
<dbReference type="PANTHER" id="PTHR47685:SF1">
    <property type="entry name" value="MAGNESIUM TRANSPORT PROTEIN CORA"/>
    <property type="match status" value="1"/>
</dbReference>
<evidence type="ECO:0000313" key="4">
    <source>
        <dbReference type="Proteomes" id="UP000178912"/>
    </source>
</evidence>
<sequence length="786" mass="91077">MGDHDTSPTCLSSYEHGDFVRDTLLHYFGCLKSAEREEYLMTLQPHEKERIEAEKTRIHEQRAYFEVDGGTRKLVERFVRSINKRIPRLKHRETPDVIPAKPTRENAFGLNAYMVFFKNSEPFTDPDYSGHFPDQRIAVKDILQDDKERNPLMKGCGENEIRYYHLPGNNMDWIEEAMARYYNEPRPGYDGSRRPQTPRKPYMLLRPEFWRGQQHGGRHDAIHARHMRPRCDIISTDPENLEDSPKNLVLFMPYLHWETDRQRTKFDETMRNISESHARDEREGNINRARKLRAHSDGRANPVNLNGVLPEVRLPPVTHLDRSIKVIKTTTEVFQAVMQQQVEANPQSKFSNTKLAEVLTNKGLVAPKNTLGKILYRAALLSEAMDNHQEQELLKAYLYHSPPFHPRRTLDQSYYWTLKTTKKRDRDQVVYRGTAPKRDFMHDYQHKDCKGSGCLQCRQDIRKVPRLIMVDQLWLWILDGNTVITSFPKRYGRNKPDPSAVHKSIRMRLAVCRKGEIGSAYDLALIILDQCSRVFFDRTKTADRQPRMMDLFASAIGDVTNRQTIAYDHFWDTAQQVSNIYKSKDPVDDAEDKAKSLLDINPEGKLLRETKDILDELHIMINIKNKQHRVYKQFRKHIEHIFAPHLSSAKELGTARPKEVTENDESAEESGSIRSGVHRVNSIARDTQEKSARWTLGFANELAADLDDRLTDLNNLRESAEHTEQALNGLLGLKQQQASVVQARKSVQQTEETLRQGRSIMLFTIITIIFVRCQTTDGPSPILTSF</sequence>
<protein>
    <submittedName>
        <fullName evidence="3">Uncharacterized protein</fullName>
    </submittedName>
</protein>
<proteinExistence type="predicted"/>
<reference evidence="4" key="1">
    <citation type="submission" date="2016-03" db="EMBL/GenBank/DDBJ databases">
        <authorList>
            <person name="Guldener U."/>
        </authorList>
    </citation>
    <scope>NUCLEOTIDE SEQUENCE [LARGE SCALE GENOMIC DNA]</scope>
    <source>
        <strain evidence="4">04CH-RAC-A.6.1</strain>
    </source>
</reference>
<feature type="coiled-coil region" evidence="1">
    <location>
        <begin position="703"/>
        <end position="753"/>
    </location>
</feature>
<name>A0A1E1KAC7_9HELO</name>
<feature type="region of interest" description="Disordered" evidence="2">
    <location>
        <begin position="652"/>
        <end position="675"/>
    </location>
</feature>
<dbReference type="EMBL" id="FJUX01000020">
    <property type="protein sequence ID" value="CZS95035.1"/>
    <property type="molecule type" value="Genomic_DNA"/>
</dbReference>
<accession>A0A1E1KAC7</accession>
<dbReference type="AlphaFoldDB" id="A0A1E1KAC7"/>
<dbReference type="PANTHER" id="PTHR47685">
    <property type="entry name" value="MAGNESIUM TRANSPORT PROTEIN CORA"/>
    <property type="match status" value="1"/>
</dbReference>
<dbReference type="InterPro" id="IPR050829">
    <property type="entry name" value="CorA_MIT"/>
</dbReference>
<dbReference type="OrthoDB" id="341259at2759"/>
<keyword evidence="4" id="KW-1185">Reference proteome</keyword>
<evidence type="ECO:0000313" key="3">
    <source>
        <dbReference type="EMBL" id="CZS95035.1"/>
    </source>
</evidence>
<keyword evidence="1" id="KW-0175">Coiled coil</keyword>
<dbReference type="Proteomes" id="UP000178912">
    <property type="component" value="Unassembled WGS sequence"/>
</dbReference>